<proteinExistence type="predicted"/>
<keyword evidence="4" id="KW-1185">Reference proteome</keyword>
<dbReference type="InterPro" id="IPR018392">
    <property type="entry name" value="LysM"/>
</dbReference>
<dbReference type="GeneID" id="81422273"/>
<dbReference type="EMBL" id="JAPQKN010000001">
    <property type="protein sequence ID" value="KAJ5175095.1"/>
    <property type="molecule type" value="Genomic_DNA"/>
</dbReference>
<evidence type="ECO:0008006" key="5">
    <source>
        <dbReference type="Google" id="ProtNLM"/>
    </source>
</evidence>
<dbReference type="Gene3D" id="3.10.350.10">
    <property type="entry name" value="LysM domain"/>
    <property type="match status" value="2"/>
</dbReference>
<accession>A0A9W9ID21</accession>
<evidence type="ECO:0000313" key="4">
    <source>
        <dbReference type="Proteomes" id="UP001149163"/>
    </source>
</evidence>
<organism evidence="3 4">
    <name type="scientific">Penicillium canariense</name>
    <dbReference type="NCBI Taxonomy" id="189055"/>
    <lineage>
        <taxon>Eukaryota</taxon>
        <taxon>Fungi</taxon>
        <taxon>Dikarya</taxon>
        <taxon>Ascomycota</taxon>
        <taxon>Pezizomycotina</taxon>
        <taxon>Eurotiomycetes</taxon>
        <taxon>Eurotiomycetidae</taxon>
        <taxon>Eurotiales</taxon>
        <taxon>Aspergillaceae</taxon>
        <taxon>Penicillium</taxon>
    </lineage>
</organism>
<keyword evidence="1" id="KW-0147">Chitin-binding</keyword>
<dbReference type="PANTHER" id="PTHR34997">
    <property type="entry name" value="AM15"/>
    <property type="match status" value="1"/>
</dbReference>
<reference evidence="3" key="1">
    <citation type="submission" date="2022-11" db="EMBL/GenBank/DDBJ databases">
        <authorList>
            <person name="Petersen C."/>
        </authorList>
    </citation>
    <scope>NUCLEOTIDE SEQUENCE</scope>
    <source>
        <strain evidence="3">IBT 26290</strain>
    </source>
</reference>
<keyword evidence="2" id="KW-0843">Virulence</keyword>
<name>A0A9W9ID21_9EURO</name>
<dbReference type="InterPro" id="IPR052210">
    <property type="entry name" value="LysM1-like"/>
</dbReference>
<dbReference type="RefSeq" id="XP_056546703.1">
    <property type="nucleotide sequence ID" value="XM_056683097.1"/>
</dbReference>
<dbReference type="Proteomes" id="UP001149163">
    <property type="component" value="Unassembled WGS sequence"/>
</dbReference>
<dbReference type="CDD" id="cd00118">
    <property type="entry name" value="LysM"/>
    <property type="match status" value="1"/>
</dbReference>
<protein>
    <recommendedName>
        <fullName evidence="5">LysM domain-containing protein</fullName>
    </recommendedName>
</protein>
<dbReference type="OrthoDB" id="5985073at2759"/>
<evidence type="ECO:0000256" key="1">
    <source>
        <dbReference type="ARBA" id="ARBA00022669"/>
    </source>
</evidence>
<comment type="caution">
    <text evidence="3">The sequence shown here is derived from an EMBL/GenBank/DDBJ whole genome shotgun (WGS) entry which is preliminary data.</text>
</comment>
<evidence type="ECO:0000313" key="3">
    <source>
        <dbReference type="EMBL" id="KAJ5175095.1"/>
    </source>
</evidence>
<evidence type="ECO:0000256" key="2">
    <source>
        <dbReference type="ARBA" id="ARBA00023026"/>
    </source>
</evidence>
<sequence>MTDKLSISRNNLLFLNPELFQNCTNLLADTYYCVQPVGYIATYSGYRESSTSTVPFDETSSTSLPSQPPMIELSATGTGVTTPYPVQTGMVATCDEFYKVIADDSSVDIANANGIPVASFYTWNPAVETDCSGLQAIYDWTCLDTY</sequence>
<gene>
    <name evidence="3" type="ORF">N7482_000972</name>
</gene>
<dbReference type="PANTHER" id="PTHR34997:SF1">
    <property type="entry name" value="PEPTIDOGLYCAN-BINDING LYSIN DOMAIN"/>
    <property type="match status" value="1"/>
</dbReference>
<reference evidence="3" key="2">
    <citation type="journal article" date="2023" name="IMA Fungus">
        <title>Comparative genomic study of the Penicillium genus elucidates a diverse pangenome and 15 lateral gene transfer events.</title>
        <authorList>
            <person name="Petersen C."/>
            <person name="Sorensen T."/>
            <person name="Nielsen M.R."/>
            <person name="Sondergaard T.E."/>
            <person name="Sorensen J.L."/>
            <person name="Fitzpatrick D.A."/>
            <person name="Frisvad J.C."/>
            <person name="Nielsen K.L."/>
        </authorList>
    </citation>
    <scope>NUCLEOTIDE SEQUENCE</scope>
    <source>
        <strain evidence="3">IBT 26290</strain>
    </source>
</reference>
<dbReference type="GO" id="GO:0008061">
    <property type="term" value="F:chitin binding"/>
    <property type="evidence" value="ECO:0007669"/>
    <property type="project" value="UniProtKB-KW"/>
</dbReference>
<dbReference type="AlphaFoldDB" id="A0A9W9ID21"/>
<dbReference type="InterPro" id="IPR036779">
    <property type="entry name" value="LysM_dom_sf"/>
</dbReference>